<protein>
    <recommendedName>
        <fullName evidence="5">Threonine synthase</fullName>
        <ecNumber evidence="5">4.2.3.1</ecNumber>
    </recommendedName>
</protein>
<dbReference type="EC" id="4.2.3.1" evidence="5"/>
<sequence>MKYVSTRGQMAPAGFSDVLLDGLAPDGGLVIPAEIPTISSEQREAWRTLSYPELAIEIISLYATDIPRADLEQIIRAAYSADRFAAPETVPVKKLDERISIVGLSEGPTMAFKDLAMQFLGEVMPYVLQQRGRTLNILGATSGDTGSAAEYAFRGKPNISVFMLSPQGRMSAIQRAQMYSLDDENIHNIAVEGNFDDCQNLVKELNNDAVFKANHSIGAVNSINFGRICAQIVYYFWAWLRATDSLPADAREATVTTAEREASLVSIAVPSGNFGNIFAGHLARQMGLPIHRLILATNENNVLDEFFRTGIYAPRSRENTLVTSSPSMDISKASNLERFVRELFGTDAEGFVQSWSKLDEDGSVDLTAHLSRFVEEYGIITDSSTHEDRVETIRTEFETSGVIVDPHTADGLTVARRHNEIHGRILVLETAKPEKFGETIEEALGEKTPALTPELEALLALPQHAVDMADSGEELRNYIAEHAPAQA</sequence>
<dbReference type="InterPro" id="IPR001926">
    <property type="entry name" value="TrpB-like_PALP"/>
</dbReference>
<dbReference type="Pfam" id="PF14821">
    <property type="entry name" value="Thr_synth_N"/>
    <property type="match status" value="1"/>
</dbReference>
<dbReference type="OrthoDB" id="9778118at2"/>
<dbReference type="AlphaFoldDB" id="A0A7J5BC72"/>
<dbReference type="Gene3D" id="3.40.50.1100">
    <property type="match status" value="2"/>
</dbReference>
<organism evidence="9 10">
    <name type="scientific">Gulosibacter chungangensis</name>
    <dbReference type="NCBI Taxonomy" id="979746"/>
    <lineage>
        <taxon>Bacteria</taxon>
        <taxon>Bacillati</taxon>
        <taxon>Actinomycetota</taxon>
        <taxon>Actinomycetes</taxon>
        <taxon>Micrococcales</taxon>
        <taxon>Microbacteriaceae</taxon>
        <taxon>Gulosibacter</taxon>
    </lineage>
</organism>
<keyword evidence="4 9" id="KW-0456">Lyase</keyword>
<dbReference type="InterPro" id="IPR029144">
    <property type="entry name" value="Thr_synth_N"/>
</dbReference>
<dbReference type="InterPro" id="IPR051166">
    <property type="entry name" value="Threonine_Synthase"/>
</dbReference>
<dbReference type="Pfam" id="PF00291">
    <property type="entry name" value="PALP"/>
    <property type="match status" value="1"/>
</dbReference>
<evidence type="ECO:0000256" key="2">
    <source>
        <dbReference type="ARBA" id="ARBA00005517"/>
    </source>
</evidence>
<evidence type="ECO:0000256" key="3">
    <source>
        <dbReference type="ARBA" id="ARBA00022898"/>
    </source>
</evidence>
<dbReference type="NCBIfam" id="TIGR00260">
    <property type="entry name" value="thrC"/>
    <property type="match status" value="1"/>
</dbReference>
<dbReference type="PANTHER" id="PTHR42690:SF1">
    <property type="entry name" value="THREONINE SYNTHASE-LIKE 2"/>
    <property type="match status" value="1"/>
</dbReference>
<dbReference type="InterPro" id="IPR037158">
    <property type="entry name" value="Thr_synth_N_sf"/>
</dbReference>
<dbReference type="SUPFAM" id="SSF53686">
    <property type="entry name" value="Tryptophan synthase beta subunit-like PLP-dependent enzymes"/>
    <property type="match status" value="1"/>
</dbReference>
<evidence type="ECO:0000256" key="1">
    <source>
        <dbReference type="ARBA" id="ARBA00001933"/>
    </source>
</evidence>
<dbReference type="FunFam" id="3.90.1380.10:FF:000003">
    <property type="entry name" value="THR4p Threonine synthase"/>
    <property type="match status" value="1"/>
</dbReference>
<keyword evidence="10" id="KW-1185">Reference proteome</keyword>
<dbReference type="CDD" id="cd01560">
    <property type="entry name" value="Thr-synth_2"/>
    <property type="match status" value="1"/>
</dbReference>
<dbReference type="Pfam" id="PF24857">
    <property type="entry name" value="THR4_C"/>
    <property type="match status" value="1"/>
</dbReference>
<comment type="cofactor">
    <cofactor evidence="1 6">
        <name>pyridoxal 5'-phosphate</name>
        <dbReference type="ChEBI" id="CHEBI:597326"/>
    </cofactor>
</comment>
<feature type="domain" description="Tryptophan synthase beta chain-like PALP" evidence="7">
    <location>
        <begin position="107"/>
        <end position="325"/>
    </location>
</feature>
<evidence type="ECO:0000256" key="4">
    <source>
        <dbReference type="ARBA" id="ARBA00023239"/>
    </source>
</evidence>
<reference evidence="9 10" key="1">
    <citation type="submission" date="2019-09" db="EMBL/GenBank/DDBJ databases">
        <title>Phylogeny of genus Pseudoclavibacter and closely related genus.</title>
        <authorList>
            <person name="Li Y."/>
        </authorList>
    </citation>
    <scope>NUCLEOTIDE SEQUENCE [LARGE SCALE GENOMIC DNA]</scope>
    <source>
        <strain evidence="9 10">KCTC 13959</strain>
    </source>
</reference>
<dbReference type="InterPro" id="IPR036052">
    <property type="entry name" value="TrpB-like_PALP_sf"/>
</dbReference>
<evidence type="ECO:0000259" key="8">
    <source>
        <dbReference type="Pfam" id="PF14821"/>
    </source>
</evidence>
<proteinExistence type="inferred from homology"/>
<dbReference type="PANTHER" id="PTHR42690">
    <property type="entry name" value="THREONINE SYNTHASE FAMILY MEMBER"/>
    <property type="match status" value="1"/>
</dbReference>
<dbReference type="InterPro" id="IPR004450">
    <property type="entry name" value="Thr_synthase-like"/>
</dbReference>
<evidence type="ECO:0000313" key="9">
    <source>
        <dbReference type="EMBL" id="KAB1643158.1"/>
    </source>
</evidence>
<evidence type="ECO:0000256" key="6">
    <source>
        <dbReference type="PIRSR" id="PIRSR604450-51"/>
    </source>
</evidence>
<name>A0A7J5BC72_9MICO</name>
<comment type="caution">
    <text evidence="9">The sequence shown here is derived from an EMBL/GenBank/DDBJ whole genome shotgun (WGS) entry which is preliminary data.</text>
</comment>
<evidence type="ECO:0000313" key="10">
    <source>
        <dbReference type="Proteomes" id="UP000433493"/>
    </source>
</evidence>
<dbReference type="Gene3D" id="3.90.1380.10">
    <property type="entry name" value="Threonine synthase, N-terminal domain"/>
    <property type="match status" value="1"/>
</dbReference>
<evidence type="ECO:0000259" key="7">
    <source>
        <dbReference type="Pfam" id="PF00291"/>
    </source>
</evidence>
<gene>
    <name evidence="9" type="ORF">F8O05_07930</name>
</gene>
<dbReference type="RefSeq" id="WP_158052207.1">
    <property type="nucleotide sequence ID" value="NZ_WBKB01000004.1"/>
</dbReference>
<dbReference type="GO" id="GO:0009088">
    <property type="term" value="P:threonine biosynthetic process"/>
    <property type="evidence" value="ECO:0007669"/>
    <property type="project" value="UniProtKB-UniRule"/>
</dbReference>
<feature type="modified residue" description="N6-(pyridoxal phosphate)lysine" evidence="6">
    <location>
        <position position="113"/>
    </location>
</feature>
<feature type="domain" description="Threonine synthase N-terminal" evidence="8">
    <location>
        <begin position="2"/>
        <end position="79"/>
    </location>
</feature>
<dbReference type="Proteomes" id="UP000433493">
    <property type="component" value="Unassembled WGS sequence"/>
</dbReference>
<dbReference type="EMBL" id="WBKB01000004">
    <property type="protein sequence ID" value="KAB1643158.1"/>
    <property type="molecule type" value="Genomic_DNA"/>
</dbReference>
<evidence type="ECO:0000256" key="5">
    <source>
        <dbReference type="NCBIfam" id="TIGR00260"/>
    </source>
</evidence>
<keyword evidence="3 6" id="KW-0663">Pyridoxal phosphate</keyword>
<accession>A0A7J5BC72</accession>
<comment type="similarity">
    <text evidence="2">Belongs to the threonine synthase family.</text>
</comment>
<dbReference type="GO" id="GO:0004795">
    <property type="term" value="F:threonine synthase activity"/>
    <property type="evidence" value="ECO:0007669"/>
    <property type="project" value="UniProtKB-UniRule"/>
</dbReference>